<keyword evidence="1" id="KW-0238">DNA-binding</keyword>
<evidence type="ECO:0000313" key="5">
    <source>
        <dbReference type="Proteomes" id="UP000015105"/>
    </source>
</evidence>
<evidence type="ECO:0008006" key="6">
    <source>
        <dbReference type="Google" id="ProtNLM"/>
    </source>
</evidence>
<keyword evidence="5" id="KW-1185">Reference proteome</keyword>
<evidence type="ECO:0000313" key="4">
    <source>
        <dbReference type="EnsemblPlants" id="AET2Gv20709400.1"/>
    </source>
</evidence>
<dbReference type="GO" id="GO:0046983">
    <property type="term" value="F:protein dimerization activity"/>
    <property type="evidence" value="ECO:0007669"/>
    <property type="project" value="InterPro"/>
</dbReference>
<dbReference type="AlphaFoldDB" id="A0A453C2B8"/>
<dbReference type="GO" id="GO:0003677">
    <property type="term" value="F:DNA binding"/>
    <property type="evidence" value="ECO:0007669"/>
    <property type="project" value="UniProtKB-KW"/>
</dbReference>
<reference evidence="4" key="3">
    <citation type="journal article" date="2017" name="Nature">
        <title>Genome sequence of the progenitor of the wheat D genome Aegilops tauschii.</title>
        <authorList>
            <person name="Luo M.C."/>
            <person name="Gu Y.Q."/>
            <person name="Puiu D."/>
            <person name="Wang H."/>
            <person name="Twardziok S.O."/>
            <person name="Deal K.R."/>
            <person name="Huo N."/>
            <person name="Zhu T."/>
            <person name="Wang L."/>
            <person name="Wang Y."/>
            <person name="McGuire P.E."/>
            <person name="Liu S."/>
            <person name="Long H."/>
            <person name="Ramasamy R.K."/>
            <person name="Rodriguez J.C."/>
            <person name="Van S.L."/>
            <person name="Yuan L."/>
            <person name="Wang Z."/>
            <person name="Xia Z."/>
            <person name="Xiao L."/>
            <person name="Anderson O.D."/>
            <person name="Ouyang S."/>
            <person name="Liang Y."/>
            <person name="Zimin A.V."/>
            <person name="Pertea G."/>
            <person name="Qi P."/>
            <person name="Bennetzen J.L."/>
            <person name="Dai X."/>
            <person name="Dawson M.W."/>
            <person name="Muller H.G."/>
            <person name="Kugler K."/>
            <person name="Rivarola-Duarte L."/>
            <person name="Spannagl M."/>
            <person name="Mayer K.F.X."/>
            <person name="Lu F.H."/>
            <person name="Bevan M.W."/>
            <person name="Leroy P."/>
            <person name="Li P."/>
            <person name="You F.M."/>
            <person name="Sun Q."/>
            <person name="Liu Z."/>
            <person name="Lyons E."/>
            <person name="Wicker T."/>
            <person name="Salzberg S.L."/>
            <person name="Devos K.M."/>
            <person name="Dvorak J."/>
        </authorList>
    </citation>
    <scope>NUCLEOTIDE SEQUENCE [LARGE SCALE GENOMIC DNA]</scope>
    <source>
        <strain evidence="4">cv. AL8/78</strain>
    </source>
</reference>
<accession>A0A453C2B8</accession>
<reference evidence="4" key="5">
    <citation type="journal article" date="2021" name="G3 (Bethesda)">
        <title>Aegilops tauschii genome assembly Aet v5.0 features greater sequence contiguity and improved annotation.</title>
        <authorList>
            <person name="Wang L."/>
            <person name="Zhu T."/>
            <person name="Rodriguez J.C."/>
            <person name="Deal K.R."/>
            <person name="Dubcovsky J."/>
            <person name="McGuire P.E."/>
            <person name="Lux T."/>
            <person name="Spannagl M."/>
            <person name="Mayer K.F.X."/>
            <person name="Baldrich P."/>
            <person name="Meyers B.C."/>
            <person name="Huo N."/>
            <person name="Gu Y.Q."/>
            <person name="Zhou H."/>
            <person name="Devos K.M."/>
            <person name="Bennetzen J.L."/>
            <person name="Unver T."/>
            <person name="Budak H."/>
            <person name="Gulick P.J."/>
            <person name="Galiba G."/>
            <person name="Kalapos B."/>
            <person name="Nelson D.R."/>
            <person name="Li P."/>
            <person name="You F.M."/>
            <person name="Luo M.C."/>
            <person name="Dvorak J."/>
        </authorList>
    </citation>
    <scope>NUCLEOTIDE SEQUENCE [LARGE SCALE GENOMIC DNA]</scope>
    <source>
        <strain evidence="4">cv. AL8/78</strain>
    </source>
</reference>
<dbReference type="EnsemblPlants" id="AET2Gv20709400.1">
    <property type="protein sequence ID" value="AET2Gv20709400.1"/>
    <property type="gene ID" value="AET2Gv20709400"/>
</dbReference>
<dbReference type="STRING" id="200361.A0A453C2B8"/>
<dbReference type="InterPro" id="IPR012337">
    <property type="entry name" value="RNaseH-like_sf"/>
</dbReference>
<reference evidence="5" key="1">
    <citation type="journal article" date="2014" name="Science">
        <title>Ancient hybridizations among the ancestral genomes of bread wheat.</title>
        <authorList>
            <consortium name="International Wheat Genome Sequencing Consortium,"/>
            <person name="Marcussen T."/>
            <person name="Sandve S.R."/>
            <person name="Heier L."/>
            <person name="Spannagl M."/>
            <person name="Pfeifer M."/>
            <person name="Jakobsen K.S."/>
            <person name="Wulff B.B."/>
            <person name="Steuernagel B."/>
            <person name="Mayer K.F."/>
            <person name="Olsen O.A."/>
        </authorList>
    </citation>
    <scope>NUCLEOTIDE SEQUENCE [LARGE SCALE GENOMIC DNA]</scope>
    <source>
        <strain evidence="5">cv. AL8/78</strain>
    </source>
</reference>
<dbReference type="PANTHER" id="PTHR46481:SF11">
    <property type="entry name" value="ZINC FINGER BED DOMAIN-CONTAINING PROTEIN RICESLEEPER 2-LIKE"/>
    <property type="match status" value="1"/>
</dbReference>
<dbReference type="InterPro" id="IPR025525">
    <property type="entry name" value="hAT-like_transposase_RNase-H"/>
</dbReference>
<dbReference type="PANTHER" id="PTHR46481">
    <property type="entry name" value="ZINC FINGER BED DOMAIN-CONTAINING PROTEIN 4"/>
    <property type="match status" value="1"/>
</dbReference>
<reference evidence="4" key="4">
    <citation type="submission" date="2019-03" db="UniProtKB">
        <authorList>
            <consortium name="EnsemblPlants"/>
        </authorList>
    </citation>
    <scope>IDENTIFICATION</scope>
</reference>
<evidence type="ECO:0000259" key="2">
    <source>
        <dbReference type="Pfam" id="PF05699"/>
    </source>
</evidence>
<dbReference type="Pfam" id="PF05699">
    <property type="entry name" value="Dimer_Tnp_hAT"/>
    <property type="match status" value="1"/>
</dbReference>
<feature type="domain" description="HAT C-terminal dimerisation" evidence="2">
    <location>
        <begin position="367"/>
        <end position="449"/>
    </location>
</feature>
<feature type="domain" description="hAT-like transposase RNase-H fold" evidence="3">
    <location>
        <begin position="219"/>
        <end position="316"/>
    </location>
</feature>
<name>A0A453C2B8_AEGTS</name>
<proteinExistence type="predicted"/>
<sequence>MWTSDNQKKGYMAITAHFIDESWRLRNILMRFIYVPAPHNAEVIAEKLHESLVEWNLDEKLLTVNVDNCNANDKEIAEIVGKIGKSKLLCEGTLLHMCCCAHILNLIVKDGLDVMQSATEIIRESVAYWTASPKRIEKFEEMAKYKKVKIKRKLRLDCKTRWNSTFVMLDIALPYRPVLERAKEKEKQYEWLPSSEEWAFVVDVVERLRLFYEITELFSGTDYVTANVYFPKICEIKMKMRQWEASSNNTIKEMTKSMTEKIDKYWSNIQGLMAIAIILDPRYKKKMLVACFAMLHGIEPSPYECIEKVDDIVASLRLLLEEYEVENDAYTPDEESMISTMKAHAIMSVFQNIVAQQMPATARLQGEIDQYLNDGLVPYVEKFNVLDWWRVAGTRYPTLRKVARDIFAIPVTTVASESAFSTSGRKLNEHRSRFTPHMVEVLMCSQDWLRNKFKDANTGEASFWTCLQDIQEGMQVHKKCTHTFLVYVLEIYNLLGNVLI</sequence>
<protein>
    <recommendedName>
        <fullName evidence="6">HAT C-terminal dimerisation domain-containing protein</fullName>
    </recommendedName>
</protein>
<dbReference type="Gramene" id="AET2Gv20709400.1">
    <property type="protein sequence ID" value="AET2Gv20709400.1"/>
    <property type="gene ID" value="AET2Gv20709400"/>
</dbReference>
<dbReference type="InterPro" id="IPR008906">
    <property type="entry name" value="HATC_C_dom"/>
</dbReference>
<evidence type="ECO:0000259" key="3">
    <source>
        <dbReference type="Pfam" id="PF14372"/>
    </source>
</evidence>
<organism evidence="4 5">
    <name type="scientific">Aegilops tauschii subsp. strangulata</name>
    <name type="common">Goatgrass</name>
    <dbReference type="NCBI Taxonomy" id="200361"/>
    <lineage>
        <taxon>Eukaryota</taxon>
        <taxon>Viridiplantae</taxon>
        <taxon>Streptophyta</taxon>
        <taxon>Embryophyta</taxon>
        <taxon>Tracheophyta</taxon>
        <taxon>Spermatophyta</taxon>
        <taxon>Magnoliopsida</taxon>
        <taxon>Liliopsida</taxon>
        <taxon>Poales</taxon>
        <taxon>Poaceae</taxon>
        <taxon>BOP clade</taxon>
        <taxon>Pooideae</taxon>
        <taxon>Triticodae</taxon>
        <taxon>Triticeae</taxon>
        <taxon>Triticinae</taxon>
        <taxon>Aegilops</taxon>
    </lineage>
</organism>
<dbReference type="Proteomes" id="UP000015105">
    <property type="component" value="Chromosome 2D"/>
</dbReference>
<reference evidence="5" key="2">
    <citation type="journal article" date="2017" name="Nat. Plants">
        <title>The Aegilops tauschii genome reveals multiple impacts of transposons.</title>
        <authorList>
            <person name="Zhao G."/>
            <person name="Zou C."/>
            <person name="Li K."/>
            <person name="Wang K."/>
            <person name="Li T."/>
            <person name="Gao L."/>
            <person name="Zhang X."/>
            <person name="Wang H."/>
            <person name="Yang Z."/>
            <person name="Liu X."/>
            <person name="Jiang W."/>
            <person name="Mao L."/>
            <person name="Kong X."/>
            <person name="Jiao Y."/>
            <person name="Jia J."/>
        </authorList>
    </citation>
    <scope>NUCLEOTIDE SEQUENCE [LARGE SCALE GENOMIC DNA]</scope>
    <source>
        <strain evidence="5">cv. AL8/78</strain>
    </source>
</reference>
<dbReference type="SUPFAM" id="SSF53098">
    <property type="entry name" value="Ribonuclease H-like"/>
    <property type="match status" value="1"/>
</dbReference>
<evidence type="ECO:0000256" key="1">
    <source>
        <dbReference type="ARBA" id="ARBA00023125"/>
    </source>
</evidence>
<dbReference type="InterPro" id="IPR052035">
    <property type="entry name" value="ZnF_BED_domain_contain"/>
</dbReference>
<dbReference type="Pfam" id="PF14372">
    <property type="entry name" value="hAT-like_RNase-H"/>
    <property type="match status" value="1"/>
</dbReference>